<keyword evidence="2" id="KW-1185">Reference proteome</keyword>
<comment type="caution">
    <text evidence="1">The sequence shown here is derived from an EMBL/GenBank/DDBJ whole genome shotgun (WGS) entry which is preliminary data.</text>
</comment>
<evidence type="ECO:0000313" key="1">
    <source>
        <dbReference type="EMBL" id="KAJ2902024.1"/>
    </source>
</evidence>
<protein>
    <submittedName>
        <fullName evidence="1">Uncharacterized protein</fullName>
    </submittedName>
</protein>
<name>A0AAD5WTG9_9PEZI</name>
<evidence type="ECO:0000313" key="2">
    <source>
        <dbReference type="Proteomes" id="UP001201980"/>
    </source>
</evidence>
<organism evidence="1 2">
    <name type="scientific">Zalerion maritima</name>
    <dbReference type="NCBI Taxonomy" id="339359"/>
    <lineage>
        <taxon>Eukaryota</taxon>
        <taxon>Fungi</taxon>
        <taxon>Dikarya</taxon>
        <taxon>Ascomycota</taxon>
        <taxon>Pezizomycotina</taxon>
        <taxon>Sordariomycetes</taxon>
        <taxon>Lulworthiomycetidae</taxon>
        <taxon>Lulworthiales</taxon>
        <taxon>Lulworthiaceae</taxon>
        <taxon>Zalerion</taxon>
    </lineage>
</organism>
<dbReference type="AlphaFoldDB" id="A0AAD5WTG9"/>
<gene>
    <name evidence="1" type="ORF">MKZ38_001117</name>
</gene>
<accession>A0AAD5WTG9</accession>
<proteinExistence type="predicted"/>
<reference evidence="1" key="1">
    <citation type="submission" date="2022-07" db="EMBL/GenBank/DDBJ databases">
        <title>Draft genome sequence of Zalerion maritima ATCC 34329, a (micro)plastics degrading marine fungus.</title>
        <authorList>
            <person name="Paco A."/>
            <person name="Goncalves M.F.M."/>
            <person name="Rocha-Santos T.A.P."/>
            <person name="Alves A."/>
        </authorList>
    </citation>
    <scope>NUCLEOTIDE SEQUENCE</scope>
    <source>
        <strain evidence="1">ATCC 34329</strain>
    </source>
</reference>
<dbReference type="Proteomes" id="UP001201980">
    <property type="component" value="Unassembled WGS sequence"/>
</dbReference>
<dbReference type="EMBL" id="JAKWBI020000127">
    <property type="protein sequence ID" value="KAJ2902024.1"/>
    <property type="molecule type" value="Genomic_DNA"/>
</dbReference>
<sequence>MESICDEPLFVKLALPNSTPFHLKLQRAAWHFSPSLETCGLLFVSDILELILKHVELPDKACWSEADNQFLEDRLILQLFELASFGEASPSMG</sequence>